<evidence type="ECO:0008006" key="7">
    <source>
        <dbReference type="Google" id="ProtNLM"/>
    </source>
</evidence>
<evidence type="ECO:0000259" key="4">
    <source>
        <dbReference type="Pfam" id="PF24883"/>
    </source>
</evidence>
<sequence length="1453" mass="164845">MSGTPQDQADVDAVLATFGDTCEAFIQELDDKERAEILRFTSAEDMLQSINQLSETHFLHRSRFTACAKRIRRFSDKFGPYFEVINIFVQTNPEYSGLVWGILRLVFQLGTHYVTFLEKISLTFEQISVQLPIYEHGVKSLKSLKDEHDKRLDRRLLVSLSWIYSDVMEYCFEAYRLLSRGKSFREKARLIWKLSWQPFDDRFGHVLKRLRWHKDLFNQEVRVAQMELGATQLRQMRNQRDQLDRLYASFEKEMIEAQRIRATQERKWESEQESLKSQVIQRLKDWINAPNWEESHESASSRRHAGSTTWFFSEPVLSSWRSGINESWELNQKAECNILLVQGKPGFGKTHLCSSFIDRLRSGSFEHPENPLTDSTISGIFYYYFDALKPWTQGASGAFRAILTQALHNYRNDNDALDAACLMMYHGVSGQRIASEDEIVTLLHWYLRRYRNVVLAFDGLDEADDLKHFFKCLQLCLSEFDLTNLDTRLSFDSFTTPNVTSTTNDPGPAVILFSRPSIVVPKSLLERTRLLSLRKDQNQIDIAAFIYSTLEQLVANGMIDEDQQTEELAEKAASHAGGMFLWARLLDSYLNTDGLTVQERLDALGDLVYLEGLDNLYNAIFWRLQTNLPSQVRTRVRKAFQWIYGARRPLFVDELSEAVNLPADSTAHIAQIPKFREAIPRISGSLLEVTADDTVSFIHSSLSEYLQHSLQRDSTTEENHVRLIQPLQTATHLAASCVSYLAKYIPPEPLSGSTNTTADLKIQTQRFPLLPYILQNWTFHVISAMKYGSSKGNAAVDLEPEQVLGLTQLLNEIHSFILDKRAVMTWIEASWLFGAPPQLDGMAVFSRKNVSVRRCSTGADSQSLGNFFQDISNFSRDLKRLNTDWGHVLRKTSNEIWEPSIRSLCRSQFWLGTEEATLDSLEASAKHQGHRISLGSRVSSNGLEVGLVSLIAPSFSWEAGCEDCLKFHLGQIELGKAKGNLPPWKLCFEVWDLTSKVTKFKVYSTISCHDSESEFHHCLSGHYLPTTNLKVTFGISGDLRKVQVMSDLIIIRSLDPSFQDENGWGCTYDCAVLGRPRILDNPTSVHSMSIWGIVFSDDGRYLLFAPKYSALRVFAFSNPEEKPQPVAKTSPTGLLFACSVLGYIACFHPFLPALALARENETVIWNFTSVSGQGYVKVSSTVLVKLRFSNCGNYIMGYDHYQRSQRLDFVNCHDAINTLFPSRRLETDAAEASPAQEISLPGQRHIPFNEARNARHHAASIQPMDTITFSSGGLTDEAAVSVLRQFLYEGALQLTTLRKDGTATIETIARIPKNLDFSNAVMLRTRSSSSRETISSDNDEKVRLVLNIRQRQHYTLSLADHEQPMPIIFERRKHTIPASNVMIQGTIQSSLDSTIPGALKSRGIIPLRMKQMNFDNEGVSGRAPVVCEGQAGNARRSDRLHIKKQINNTKPSV</sequence>
<organism evidence="5 6">
    <name type="scientific">Cladophialophora immunda</name>
    <dbReference type="NCBI Taxonomy" id="569365"/>
    <lineage>
        <taxon>Eukaryota</taxon>
        <taxon>Fungi</taxon>
        <taxon>Dikarya</taxon>
        <taxon>Ascomycota</taxon>
        <taxon>Pezizomycotina</taxon>
        <taxon>Eurotiomycetes</taxon>
        <taxon>Chaetothyriomycetidae</taxon>
        <taxon>Chaetothyriales</taxon>
        <taxon>Herpotrichiellaceae</taxon>
        <taxon>Cladophialophora</taxon>
    </lineage>
</organism>
<dbReference type="GeneID" id="27343034"/>
<evidence type="ECO:0000259" key="3">
    <source>
        <dbReference type="Pfam" id="PF24809"/>
    </source>
</evidence>
<dbReference type="PANTHER" id="PTHR10039:SF15">
    <property type="entry name" value="NACHT DOMAIN-CONTAINING PROTEIN"/>
    <property type="match status" value="1"/>
</dbReference>
<keyword evidence="6" id="KW-1185">Reference proteome</keyword>
<evidence type="ECO:0000313" key="5">
    <source>
        <dbReference type="EMBL" id="KIW32281.1"/>
    </source>
</evidence>
<dbReference type="InterPro" id="IPR056884">
    <property type="entry name" value="NPHP3-like_N"/>
</dbReference>
<protein>
    <recommendedName>
        <fullName evidence="7">NACHT domain-containing protein</fullName>
    </recommendedName>
</protein>
<dbReference type="InterPro" id="IPR056125">
    <property type="entry name" value="DUF7708"/>
</dbReference>
<feature type="domain" description="GPI inositol-deacylase winged helix" evidence="2">
    <location>
        <begin position="632"/>
        <end position="709"/>
    </location>
</feature>
<dbReference type="SUPFAM" id="SSF52540">
    <property type="entry name" value="P-loop containing nucleoside triphosphate hydrolases"/>
    <property type="match status" value="1"/>
</dbReference>
<evidence type="ECO:0000256" key="1">
    <source>
        <dbReference type="ARBA" id="ARBA00022737"/>
    </source>
</evidence>
<dbReference type="VEuPathDB" id="FungiDB:PV07_03840"/>
<dbReference type="Pfam" id="PF24809">
    <property type="entry name" value="DUF7708"/>
    <property type="match status" value="1"/>
</dbReference>
<reference evidence="5 6" key="1">
    <citation type="submission" date="2015-01" db="EMBL/GenBank/DDBJ databases">
        <title>The Genome Sequence of Cladophialophora immunda CBS83496.</title>
        <authorList>
            <consortium name="The Broad Institute Genomics Platform"/>
            <person name="Cuomo C."/>
            <person name="de Hoog S."/>
            <person name="Gorbushina A."/>
            <person name="Stielow B."/>
            <person name="Teixiera M."/>
            <person name="Abouelleil A."/>
            <person name="Chapman S.B."/>
            <person name="Priest M."/>
            <person name="Young S.K."/>
            <person name="Wortman J."/>
            <person name="Nusbaum C."/>
            <person name="Birren B."/>
        </authorList>
    </citation>
    <scope>NUCLEOTIDE SEQUENCE [LARGE SCALE GENOMIC DNA]</scope>
    <source>
        <strain evidence="5 6">CBS 83496</strain>
    </source>
</reference>
<accession>A0A0D1ZVR1</accession>
<dbReference type="RefSeq" id="XP_016252497.1">
    <property type="nucleotide sequence ID" value="XM_016390595.1"/>
</dbReference>
<evidence type="ECO:0000313" key="6">
    <source>
        <dbReference type="Proteomes" id="UP000054466"/>
    </source>
</evidence>
<dbReference type="Proteomes" id="UP000054466">
    <property type="component" value="Unassembled WGS sequence"/>
</dbReference>
<dbReference type="EMBL" id="KN847041">
    <property type="protein sequence ID" value="KIW32281.1"/>
    <property type="molecule type" value="Genomic_DNA"/>
</dbReference>
<evidence type="ECO:0000259" key="2">
    <source>
        <dbReference type="Pfam" id="PF22939"/>
    </source>
</evidence>
<dbReference type="Gene3D" id="3.40.50.300">
    <property type="entry name" value="P-loop containing nucleotide triphosphate hydrolases"/>
    <property type="match status" value="1"/>
</dbReference>
<dbReference type="InterPro" id="IPR054471">
    <property type="entry name" value="GPIID_WHD"/>
</dbReference>
<dbReference type="InterPro" id="IPR027417">
    <property type="entry name" value="P-loop_NTPase"/>
</dbReference>
<dbReference type="Pfam" id="PF24883">
    <property type="entry name" value="NPHP3_N"/>
    <property type="match status" value="1"/>
</dbReference>
<gene>
    <name evidence="5" type="ORF">PV07_03840</name>
</gene>
<dbReference type="OrthoDB" id="4160321at2759"/>
<feature type="domain" description="Nephrocystin 3-like N-terminal" evidence="4">
    <location>
        <begin position="306"/>
        <end position="479"/>
    </location>
</feature>
<name>A0A0D1ZVR1_9EURO</name>
<keyword evidence="1" id="KW-0677">Repeat</keyword>
<proteinExistence type="predicted"/>
<dbReference type="PANTHER" id="PTHR10039">
    <property type="entry name" value="AMELOGENIN"/>
    <property type="match status" value="1"/>
</dbReference>
<dbReference type="Pfam" id="PF22939">
    <property type="entry name" value="WHD_GPIID"/>
    <property type="match status" value="1"/>
</dbReference>
<feature type="domain" description="DUF7708" evidence="3">
    <location>
        <begin position="70"/>
        <end position="211"/>
    </location>
</feature>
<dbReference type="HOGENOM" id="CLU_004758_1_0_1"/>